<organism evidence="3 4">
    <name type="scientific">Volvox africanus</name>
    <dbReference type="NCBI Taxonomy" id="51714"/>
    <lineage>
        <taxon>Eukaryota</taxon>
        <taxon>Viridiplantae</taxon>
        <taxon>Chlorophyta</taxon>
        <taxon>core chlorophytes</taxon>
        <taxon>Chlorophyceae</taxon>
        <taxon>CS clade</taxon>
        <taxon>Chlamydomonadales</taxon>
        <taxon>Volvocaceae</taxon>
        <taxon>Volvox</taxon>
    </lineage>
</organism>
<comment type="caution">
    <text evidence="3">The sequence shown here is derived from an EMBL/GenBank/DDBJ whole genome shotgun (WGS) entry which is preliminary data.</text>
</comment>
<dbReference type="InterPro" id="IPR003111">
    <property type="entry name" value="Lon_prtase_N"/>
</dbReference>
<gene>
    <name evidence="3" type="ORF">Vafri_17440</name>
</gene>
<evidence type="ECO:0000256" key="1">
    <source>
        <dbReference type="SAM" id="MobiDB-lite"/>
    </source>
</evidence>
<dbReference type="Pfam" id="PF02190">
    <property type="entry name" value="LON_substr_bdg"/>
    <property type="match status" value="1"/>
</dbReference>
<evidence type="ECO:0000313" key="3">
    <source>
        <dbReference type="EMBL" id="GIL63401.1"/>
    </source>
</evidence>
<dbReference type="SUPFAM" id="SSF88697">
    <property type="entry name" value="PUA domain-like"/>
    <property type="match status" value="1"/>
</dbReference>
<name>A0A8J4BKP3_9CHLO</name>
<dbReference type="AlphaFoldDB" id="A0A8J4BKP3"/>
<evidence type="ECO:0000259" key="2">
    <source>
        <dbReference type="Pfam" id="PF02190"/>
    </source>
</evidence>
<feature type="domain" description="Lon N-terminal" evidence="2">
    <location>
        <begin position="124"/>
        <end position="253"/>
    </location>
</feature>
<accession>A0A8J4BKP3</accession>
<dbReference type="EMBL" id="BNCO01000057">
    <property type="protein sequence ID" value="GIL63401.1"/>
    <property type="molecule type" value="Genomic_DNA"/>
</dbReference>
<feature type="region of interest" description="Disordered" evidence="1">
    <location>
        <begin position="38"/>
        <end position="69"/>
    </location>
</feature>
<dbReference type="Gene3D" id="2.30.130.40">
    <property type="entry name" value="LON domain-like"/>
    <property type="match status" value="1"/>
</dbReference>
<keyword evidence="4" id="KW-1185">Reference proteome</keyword>
<evidence type="ECO:0000313" key="4">
    <source>
        <dbReference type="Proteomes" id="UP000747399"/>
    </source>
</evidence>
<proteinExistence type="predicted"/>
<dbReference type="InterPro" id="IPR046336">
    <property type="entry name" value="Lon_prtase_N_sf"/>
</dbReference>
<dbReference type="Proteomes" id="UP000747399">
    <property type="component" value="Unassembled WGS sequence"/>
</dbReference>
<sequence>MLKWTRETVISGINNLAQRLKIWLAQASRGLYRCQTRRMAEQSGSQSPMAAAGAESSSEDEDEAASGGMERVSSFDLDAAAAHGGTEAASHHFDPNTVAQHRYRGDVDELAGSSQLLEEGATYVLPLFPLSGVVLLPGEVLPLFLHSPRDILKLQRALRLPAGEPTARLIAVTHESWHSILSTVGCTAEIRRMRRNFELQDGVQAAAAGGGPGGVRARVSVVAVVARGRQRLLLDRVALNDTFRVRVKVLPEGLAEAPPRQMLSGAAFWGSWATRPFDVPALALRVQQLCSGVLPQIASKFGSSSRLHGPLSLQRYTYWLASNLPLGAERV</sequence>
<protein>
    <recommendedName>
        <fullName evidence="2">Lon N-terminal domain-containing protein</fullName>
    </recommendedName>
</protein>
<reference evidence="3" key="1">
    <citation type="journal article" date="2021" name="Proc. Natl. Acad. Sci. U.S.A.">
        <title>Three genomes in the algal genus Volvox reveal the fate of a haploid sex-determining region after a transition to homothallism.</title>
        <authorList>
            <person name="Yamamoto K."/>
            <person name="Hamaji T."/>
            <person name="Kawai-Toyooka H."/>
            <person name="Matsuzaki R."/>
            <person name="Takahashi F."/>
            <person name="Nishimura Y."/>
            <person name="Kawachi M."/>
            <person name="Noguchi H."/>
            <person name="Minakuchi Y."/>
            <person name="Umen J.G."/>
            <person name="Toyoda A."/>
            <person name="Nozaki H."/>
        </authorList>
    </citation>
    <scope>NUCLEOTIDE SEQUENCE</scope>
    <source>
        <strain evidence="3">NIES-3780</strain>
    </source>
</reference>
<dbReference type="InterPro" id="IPR015947">
    <property type="entry name" value="PUA-like_sf"/>
</dbReference>